<reference evidence="1" key="1">
    <citation type="submission" date="2014-11" db="EMBL/GenBank/DDBJ databases">
        <authorList>
            <person name="Amaro Gonzalez C."/>
        </authorList>
    </citation>
    <scope>NUCLEOTIDE SEQUENCE</scope>
</reference>
<reference evidence="1" key="2">
    <citation type="journal article" date="2015" name="Fish Shellfish Immunol.">
        <title>Early steps in the European eel (Anguilla anguilla)-Vibrio vulnificus interaction in the gills: Role of the RtxA13 toxin.</title>
        <authorList>
            <person name="Callol A."/>
            <person name="Pajuelo D."/>
            <person name="Ebbesson L."/>
            <person name="Teles M."/>
            <person name="MacKenzie S."/>
            <person name="Amaro C."/>
        </authorList>
    </citation>
    <scope>NUCLEOTIDE SEQUENCE</scope>
</reference>
<accession>A0A0E9REQ8</accession>
<evidence type="ECO:0000313" key="1">
    <source>
        <dbReference type="EMBL" id="JAH27579.1"/>
    </source>
</evidence>
<organism evidence="1">
    <name type="scientific">Anguilla anguilla</name>
    <name type="common">European freshwater eel</name>
    <name type="synonym">Muraena anguilla</name>
    <dbReference type="NCBI Taxonomy" id="7936"/>
    <lineage>
        <taxon>Eukaryota</taxon>
        <taxon>Metazoa</taxon>
        <taxon>Chordata</taxon>
        <taxon>Craniata</taxon>
        <taxon>Vertebrata</taxon>
        <taxon>Euteleostomi</taxon>
        <taxon>Actinopterygii</taxon>
        <taxon>Neopterygii</taxon>
        <taxon>Teleostei</taxon>
        <taxon>Anguilliformes</taxon>
        <taxon>Anguillidae</taxon>
        <taxon>Anguilla</taxon>
    </lineage>
</organism>
<proteinExistence type="predicted"/>
<dbReference type="AlphaFoldDB" id="A0A0E9REQ8"/>
<dbReference type="EMBL" id="GBXM01080998">
    <property type="protein sequence ID" value="JAH27579.1"/>
    <property type="molecule type" value="Transcribed_RNA"/>
</dbReference>
<sequence length="63" mass="7406">MFTLLIRKEGEETVDREHWFDDRFPGKEDEWPVCPFRVWCRGLFPHEASILDGHCLCKADAIG</sequence>
<protein>
    <submittedName>
        <fullName evidence="1">Uncharacterized protein</fullName>
    </submittedName>
</protein>
<name>A0A0E9REQ8_ANGAN</name>